<proteinExistence type="predicted"/>
<protein>
    <submittedName>
        <fullName evidence="3">Ig-like domain-containing protein</fullName>
    </submittedName>
</protein>
<reference evidence="3" key="1">
    <citation type="submission" date="2021-04" db="EMBL/GenBank/DDBJ databases">
        <authorList>
            <person name="Hartkoorn R.C."/>
            <person name="Beaudoing E."/>
            <person name="Hot D."/>
        </authorList>
    </citation>
    <scope>NUCLEOTIDE SEQUENCE</scope>
    <source>
        <strain evidence="3">NRRL B-16292</strain>
    </source>
</reference>
<feature type="chain" id="PRO_5047548301" evidence="1">
    <location>
        <begin position="32"/>
        <end position="406"/>
    </location>
</feature>
<dbReference type="RefSeq" id="WP_259856675.1">
    <property type="nucleotide sequence ID" value="NZ_CP073720.1"/>
</dbReference>
<sequence>MKGPKSLLAGAVVMAATATVAVVGLAAPAHAADLGTLTLSPTQGLTTTNPALSATTSAPCPAGYGTNAGLKIGKVGSGDYRNLARVGDAGNYDQAVFTLDANRALTAAYGGTPLADGDYEIAVLCTSETQGDHPDLFKTVITVTGESWQVKGSGSTAADTTTSLTAGPAGPQVAGTPVTLTATVTPAAAGGTVEFRRGATSIGTAPVTGGTATLTVSNLPVGALSLSAAFVPANPAAYKPSASVALPYTITAPAGTITSEQTITGDIAPGAFSLNVAGTSVALTGGTVGGQATGSLNKATVVDLRGTNAGWDLVGQVGDFTGAGTIPGSNLGWAPSSTKASGSGAVVTGATAAPGAGSGLGDPRTLCKAASGSSAGTFECGAGLTLVVPDNVAPGTYSATLTLTLA</sequence>
<dbReference type="Pfam" id="PF16640">
    <property type="entry name" value="Big_3_5"/>
    <property type="match status" value="1"/>
</dbReference>
<accession>A0ABY5VQQ3</accession>
<dbReference type="Gene3D" id="2.60.40.10">
    <property type="entry name" value="Immunoglobulins"/>
    <property type="match status" value="1"/>
</dbReference>
<evidence type="ECO:0000256" key="1">
    <source>
        <dbReference type="SAM" id="SignalP"/>
    </source>
</evidence>
<dbReference type="InterPro" id="IPR013783">
    <property type="entry name" value="Ig-like_fold"/>
</dbReference>
<organism evidence="3 4">
    <name type="scientific">Dactylosporangium fulvum</name>
    <dbReference type="NCBI Taxonomy" id="53359"/>
    <lineage>
        <taxon>Bacteria</taxon>
        <taxon>Bacillati</taxon>
        <taxon>Actinomycetota</taxon>
        <taxon>Actinomycetes</taxon>
        <taxon>Micromonosporales</taxon>
        <taxon>Micromonosporaceae</taxon>
        <taxon>Dactylosporangium</taxon>
    </lineage>
</organism>
<feature type="signal peptide" evidence="1">
    <location>
        <begin position="1"/>
        <end position="31"/>
    </location>
</feature>
<evidence type="ECO:0000313" key="3">
    <source>
        <dbReference type="EMBL" id="UWP79139.1"/>
    </source>
</evidence>
<dbReference type="InterPro" id="IPR032109">
    <property type="entry name" value="Big_3_5"/>
</dbReference>
<keyword evidence="4" id="KW-1185">Reference proteome</keyword>
<reference evidence="3" key="2">
    <citation type="submission" date="2022-09" db="EMBL/GenBank/DDBJ databases">
        <title>Biosynthetic gene clusters of Dactylosporangioum fulvum.</title>
        <authorList>
            <person name="Caradec T."/>
        </authorList>
    </citation>
    <scope>NUCLEOTIDE SEQUENCE</scope>
    <source>
        <strain evidence="3">NRRL B-16292</strain>
    </source>
</reference>
<feature type="domain" description="Bacterial Ig-like" evidence="2">
    <location>
        <begin position="171"/>
        <end position="251"/>
    </location>
</feature>
<evidence type="ECO:0000259" key="2">
    <source>
        <dbReference type="Pfam" id="PF16640"/>
    </source>
</evidence>
<gene>
    <name evidence="3" type="ORF">Dfulv_28680</name>
</gene>
<dbReference type="EMBL" id="CP073720">
    <property type="protein sequence ID" value="UWP79139.1"/>
    <property type="molecule type" value="Genomic_DNA"/>
</dbReference>
<name>A0ABY5VQQ3_9ACTN</name>
<dbReference type="Proteomes" id="UP001059617">
    <property type="component" value="Chromosome"/>
</dbReference>
<evidence type="ECO:0000313" key="4">
    <source>
        <dbReference type="Proteomes" id="UP001059617"/>
    </source>
</evidence>
<keyword evidence="1" id="KW-0732">Signal</keyword>